<organism evidence="1 2">
    <name type="scientific">Paramecium pentaurelia</name>
    <dbReference type="NCBI Taxonomy" id="43138"/>
    <lineage>
        <taxon>Eukaryota</taxon>
        <taxon>Sar</taxon>
        <taxon>Alveolata</taxon>
        <taxon>Ciliophora</taxon>
        <taxon>Intramacronucleata</taxon>
        <taxon>Oligohymenophorea</taxon>
        <taxon>Peniculida</taxon>
        <taxon>Parameciidae</taxon>
        <taxon>Paramecium</taxon>
    </lineage>
</organism>
<dbReference type="AlphaFoldDB" id="A0A8S1YGR0"/>
<evidence type="ECO:0000313" key="2">
    <source>
        <dbReference type="Proteomes" id="UP000689195"/>
    </source>
</evidence>
<dbReference type="PANTHER" id="PTHR33706">
    <property type="entry name" value="MORN VARIANT REPEAT PROTEIN"/>
    <property type="match status" value="1"/>
</dbReference>
<gene>
    <name evidence="1" type="ORF">PPENT_87.1.T1840008</name>
</gene>
<dbReference type="Proteomes" id="UP000689195">
    <property type="component" value="Unassembled WGS sequence"/>
</dbReference>
<dbReference type="PANTHER" id="PTHR33706:SF1">
    <property type="entry name" value="TPR REPEAT PROTEIN"/>
    <property type="match status" value="1"/>
</dbReference>
<evidence type="ECO:0000313" key="1">
    <source>
        <dbReference type="EMBL" id="CAD8213686.1"/>
    </source>
</evidence>
<keyword evidence="2" id="KW-1185">Reference proteome</keyword>
<accession>A0A8S1YGR0</accession>
<name>A0A8S1YGR0_9CILI</name>
<reference evidence="1" key="1">
    <citation type="submission" date="2021-01" db="EMBL/GenBank/DDBJ databases">
        <authorList>
            <consortium name="Genoscope - CEA"/>
            <person name="William W."/>
        </authorList>
    </citation>
    <scope>NUCLEOTIDE SEQUENCE</scope>
</reference>
<dbReference type="OrthoDB" id="298777at2759"/>
<proteinExistence type="predicted"/>
<protein>
    <submittedName>
        <fullName evidence="1">Uncharacterized protein</fullName>
    </submittedName>
</protein>
<dbReference type="EMBL" id="CAJJDO010000184">
    <property type="protein sequence ID" value="CAD8213686.1"/>
    <property type="molecule type" value="Genomic_DNA"/>
</dbReference>
<sequence length="237" mass="28317">MMDGKPLGFKYNNNDFSDQYETSQIMTNIEQINYLTWQGERSHSFQKIGRWAADWNWNYEGVGGVYSDYGQKQSQWKEMTSNFGEIKTWNYVQGNNRLQNSFFENQRWRSLQRKQGKNIKWIELSDSFSYSSQITYNGEYQDGKKFGVQTTMYRGYVYDEFIQKGGAQFDENQKNGEWIELSNYFSDLTQVIYQGHYLLGKKSGQWDTMPRLAEGQKFVSRLLKNWKVGYDIQRRQW</sequence>
<comment type="caution">
    <text evidence="1">The sequence shown here is derived from an EMBL/GenBank/DDBJ whole genome shotgun (WGS) entry which is preliminary data.</text>
</comment>